<protein>
    <submittedName>
        <fullName evidence="1">Uncharacterized protein</fullName>
    </submittedName>
</protein>
<dbReference type="Proteomes" id="UP000183053">
    <property type="component" value="Unassembled WGS sequence"/>
</dbReference>
<sequence length="341" mass="37268">MTSLAEQLMAGPRGRALCLLAACFADERVSQADRVIATRLDTTVETGWFSSGAIVLEQGSERQVEALVGALAGVCAIDGLWVRLALECVVDEAMYWQEPRGLLASRRELQPALARIAGIIAQSPAAEWWTAALSPVEYQVRFLPVDHVAAIDAPAETILADAFRRRDVGEPSGYLSAWWSVPPFGLIRTCPAPAGEPSGLFLVEDGWGQTEATVHCARMRSPRVLEIDSVDVWARLCRAHAFDATETKSRDWYRTTGLSSTRWAMPDWRSVAREFDAVHLQVGAYLAASGTAIEVGPGVHSVIAGWAPGETFWLTDVVEVEPQGRVFVKDEGDDLWHPAEE</sequence>
<dbReference type="AlphaFoldDB" id="A0A1H1AK19"/>
<reference evidence="2" key="1">
    <citation type="submission" date="2016-10" db="EMBL/GenBank/DDBJ databases">
        <authorList>
            <person name="Varghese N."/>
            <person name="Submissions S."/>
        </authorList>
    </citation>
    <scope>NUCLEOTIDE SEQUENCE [LARGE SCALE GENOMIC DNA]</scope>
    <source>
        <strain evidence="2">DSM 44142</strain>
    </source>
</reference>
<evidence type="ECO:0000313" key="1">
    <source>
        <dbReference type="EMBL" id="SDQ39980.1"/>
    </source>
</evidence>
<proteinExistence type="predicted"/>
<dbReference type="EMBL" id="FNLF01000002">
    <property type="protein sequence ID" value="SDQ39980.1"/>
    <property type="molecule type" value="Genomic_DNA"/>
</dbReference>
<name>A0A1H1AK19_9ACTN</name>
<gene>
    <name evidence="1" type="ORF">SAMN04489765_0260</name>
</gene>
<dbReference type="RefSeq" id="WP_068563507.1">
    <property type="nucleotide sequence ID" value="NZ_FNLF01000002.1"/>
</dbReference>
<organism evidence="1 2">
    <name type="scientific">Tsukamurella pulmonis</name>
    <dbReference type="NCBI Taxonomy" id="47312"/>
    <lineage>
        <taxon>Bacteria</taxon>
        <taxon>Bacillati</taxon>
        <taxon>Actinomycetota</taxon>
        <taxon>Actinomycetes</taxon>
        <taxon>Mycobacteriales</taxon>
        <taxon>Tsukamurellaceae</taxon>
        <taxon>Tsukamurella</taxon>
    </lineage>
</organism>
<accession>A0A1H1AK19</accession>
<keyword evidence="2" id="KW-1185">Reference proteome</keyword>
<evidence type="ECO:0000313" key="2">
    <source>
        <dbReference type="Proteomes" id="UP000183053"/>
    </source>
</evidence>
<dbReference type="STRING" id="47312.SAMN04489765_0260"/>
<dbReference type="OrthoDB" id="4700192at2"/>